<gene>
    <name evidence="5" type="ORF">Vafri_5045</name>
</gene>
<name>A0A8J4EVL0_9CHLO</name>
<dbReference type="AlphaFoldDB" id="A0A8J4EVL0"/>
<feature type="domain" description="CRM" evidence="4">
    <location>
        <begin position="104"/>
        <end position="205"/>
    </location>
</feature>
<sequence>MANTTLLQLPSKPLAGSHFGLRNNFRINPRFPSLLIGLGLSCSETLGFPKSFRRQGASPLGVIVSSAKSDARCLEDDEEDIGLRGSYEIDSSQLGPPPDARYQLPLHIKDRKAWRSKAETMAKEKRLINIQIGQLGITPSFLQACADVLQKHSLVRVKLGDGCGLERRSVATVLEKYLDCVCVHQIGFTVTLYRQAGLPRPSNALRESGDDNAASSPAALLQAEAQARSVAAQERLKRKKAGQQRPQQRPPEFSLL</sequence>
<organism evidence="5 6">
    <name type="scientific">Volvox africanus</name>
    <dbReference type="NCBI Taxonomy" id="51714"/>
    <lineage>
        <taxon>Eukaryota</taxon>
        <taxon>Viridiplantae</taxon>
        <taxon>Chlorophyta</taxon>
        <taxon>core chlorophytes</taxon>
        <taxon>Chlorophyceae</taxon>
        <taxon>CS clade</taxon>
        <taxon>Chlamydomonadales</taxon>
        <taxon>Volvocaceae</taxon>
        <taxon>Volvox</taxon>
    </lineage>
</organism>
<dbReference type="Gene3D" id="3.30.110.60">
    <property type="entry name" value="YhbY-like"/>
    <property type="match status" value="1"/>
</dbReference>
<keyword evidence="1 2" id="KW-0694">RNA-binding</keyword>
<evidence type="ECO:0000259" key="4">
    <source>
        <dbReference type="PROSITE" id="PS51295"/>
    </source>
</evidence>
<dbReference type="InterPro" id="IPR001890">
    <property type="entry name" value="RNA-binding_CRM"/>
</dbReference>
<evidence type="ECO:0000256" key="2">
    <source>
        <dbReference type="PROSITE-ProRule" id="PRU00626"/>
    </source>
</evidence>
<accession>A0A8J4EVL0</accession>
<reference evidence="5" key="1">
    <citation type="journal article" date="2021" name="Proc. Natl. Acad. Sci. U.S.A.">
        <title>Three genomes in the algal genus Volvox reveal the fate of a haploid sex-determining region after a transition to homothallism.</title>
        <authorList>
            <person name="Yamamoto K."/>
            <person name="Hamaji T."/>
            <person name="Kawai-Toyooka H."/>
            <person name="Matsuzaki R."/>
            <person name="Takahashi F."/>
            <person name="Nishimura Y."/>
            <person name="Kawachi M."/>
            <person name="Noguchi H."/>
            <person name="Minakuchi Y."/>
            <person name="Umen J.G."/>
            <person name="Toyoda A."/>
            <person name="Nozaki H."/>
        </authorList>
    </citation>
    <scope>NUCLEOTIDE SEQUENCE</scope>
    <source>
        <strain evidence="5">NIES-3780</strain>
    </source>
</reference>
<keyword evidence="6" id="KW-1185">Reference proteome</keyword>
<evidence type="ECO:0000256" key="3">
    <source>
        <dbReference type="SAM" id="MobiDB-lite"/>
    </source>
</evidence>
<dbReference type="Proteomes" id="UP000747399">
    <property type="component" value="Unassembled WGS sequence"/>
</dbReference>
<dbReference type="Pfam" id="PF01985">
    <property type="entry name" value="CRS1_YhbY"/>
    <property type="match status" value="1"/>
</dbReference>
<dbReference type="InterPro" id="IPR035920">
    <property type="entry name" value="YhbY-like_sf"/>
</dbReference>
<dbReference type="GO" id="GO:0003723">
    <property type="term" value="F:RNA binding"/>
    <property type="evidence" value="ECO:0007669"/>
    <property type="project" value="UniProtKB-UniRule"/>
</dbReference>
<dbReference type="PANTHER" id="PTHR47714">
    <property type="entry name" value="CRS1/YHBY DOMAIN CONTAINING PROTEIN, EXPRESSED"/>
    <property type="match status" value="1"/>
</dbReference>
<evidence type="ECO:0000313" key="6">
    <source>
        <dbReference type="Proteomes" id="UP000747399"/>
    </source>
</evidence>
<dbReference type="PANTHER" id="PTHR47714:SF1">
    <property type="entry name" value="RNA-BINDING CRS1 _ YHBY (CRM) DOMAIN PROTEIN"/>
    <property type="match status" value="1"/>
</dbReference>
<dbReference type="SMART" id="SM01103">
    <property type="entry name" value="CRS1_YhbY"/>
    <property type="match status" value="1"/>
</dbReference>
<dbReference type="SUPFAM" id="SSF75471">
    <property type="entry name" value="YhbY-like"/>
    <property type="match status" value="1"/>
</dbReference>
<dbReference type="PROSITE" id="PS51295">
    <property type="entry name" value="CRM"/>
    <property type="match status" value="1"/>
</dbReference>
<proteinExistence type="predicted"/>
<evidence type="ECO:0000256" key="1">
    <source>
        <dbReference type="ARBA" id="ARBA00022884"/>
    </source>
</evidence>
<evidence type="ECO:0000313" key="5">
    <source>
        <dbReference type="EMBL" id="GIL48545.1"/>
    </source>
</evidence>
<comment type="caution">
    <text evidence="5">The sequence shown here is derived from an EMBL/GenBank/DDBJ whole genome shotgun (WGS) entry which is preliminary data.</text>
</comment>
<dbReference type="EMBL" id="BNCO01000005">
    <property type="protein sequence ID" value="GIL48545.1"/>
    <property type="molecule type" value="Genomic_DNA"/>
</dbReference>
<feature type="region of interest" description="Disordered" evidence="3">
    <location>
        <begin position="232"/>
        <end position="256"/>
    </location>
</feature>
<protein>
    <recommendedName>
        <fullName evidence="4">CRM domain-containing protein</fullName>
    </recommendedName>
</protein>